<organism evidence="1">
    <name type="scientific">Rhizophora mucronata</name>
    <name type="common">Asiatic mangrove</name>
    <dbReference type="NCBI Taxonomy" id="61149"/>
    <lineage>
        <taxon>Eukaryota</taxon>
        <taxon>Viridiplantae</taxon>
        <taxon>Streptophyta</taxon>
        <taxon>Embryophyta</taxon>
        <taxon>Tracheophyta</taxon>
        <taxon>Spermatophyta</taxon>
        <taxon>Magnoliopsida</taxon>
        <taxon>eudicotyledons</taxon>
        <taxon>Gunneridae</taxon>
        <taxon>Pentapetalae</taxon>
        <taxon>rosids</taxon>
        <taxon>fabids</taxon>
        <taxon>Malpighiales</taxon>
        <taxon>Rhizophoraceae</taxon>
        <taxon>Rhizophora</taxon>
    </lineage>
</organism>
<accession>A0A2P2PA29</accession>
<evidence type="ECO:0000313" key="1">
    <source>
        <dbReference type="EMBL" id="MBX51616.1"/>
    </source>
</evidence>
<reference evidence="1" key="1">
    <citation type="submission" date="2018-02" db="EMBL/GenBank/DDBJ databases">
        <title>Rhizophora mucronata_Transcriptome.</title>
        <authorList>
            <person name="Meera S.P."/>
            <person name="Sreeshan A."/>
            <person name="Augustine A."/>
        </authorList>
    </citation>
    <scope>NUCLEOTIDE SEQUENCE</scope>
    <source>
        <tissue evidence="1">Leaf</tissue>
    </source>
</reference>
<sequence length="22" mass="2613">MLGMGVKLRKLELKMVLLERVR</sequence>
<dbReference type="AlphaFoldDB" id="A0A2P2PA29"/>
<proteinExistence type="predicted"/>
<protein>
    <submittedName>
        <fullName evidence="1">Uncharacterized protein</fullName>
    </submittedName>
</protein>
<dbReference type="EMBL" id="GGEC01071132">
    <property type="protein sequence ID" value="MBX51616.1"/>
    <property type="molecule type" value="Transcribed_RNA"/>
</dbReference>
<name>A0A2P2PA29_RHIMU</name>